<accession>A0A420M9R2</accession>
<organism evidence="2 3">
    <name type="scientific">Fusarium oxysporum</name>
    <name type="common">Fusarium vascular wilt</name>
    <dbReference type="NCBI Taxonomy" id="5507"/>
    <lineage>
        <taxon>Eukaryota</taxon>
        <taxon>Fungi</taxon>
        <taxon>Dikarya</taxon>
        <taxon>Ascomycota</taxon>
        <taxon>Pezizomycotina</taxon>
        <taxon>Sordariomycetes</taxon>
        <taxon>Hypocreomycetidae</taxon>
        <taxon>Hypocreales</taxon>
        <taxon>Nectriaceae</taxon>
        <taxon>Fusarium</taxon>
        <taxon>Fusarium oxysporum species complex</taxon>
    </lineage>
</organism>
<gene>
    <name evidence="2" type="ORF">BFJ69_g16922</name>
</gene>
<evidence type="ECO:0000313" key="3">
    <source>
        <dbReference type="Proteomes" id="UP000285084"/>
    </source>
</evidence>
<sequence length="114" mass="12291">MRMFGNTESGGFASRKRCAESISDLRGLRSFSRGSELATMGIKAGYAMGCQTMSSCSKELVAGGKRLPTRLYCKSGEGGEEDGDDENEDIENEDDGIEDEDKDEDEDDGVSVEA</sequence>
<evidence type="ECO:0000313" key="2">
    <source>
        <dbReference type="EMBL" id="RKK63411.1"/>
    </source>
</evidence>
<dbReference type="Proteomes" id="UP000285084">
    <property type="component" value="Unassembled WGS sequence"/>
</dbReference>
<dbReference type="EMBL" id="MRCX01000587">
    <property type="protein sequence ID" value="RKK63411.1"/>
    <property type="molecule type" value="Genomic_DNA"/>
</dbReference>
<protein>
    <submittedName>
        <fullName evidence="2">Uncharacterized protein</fullName>
    </submittedName>
</protein>
<dbReference type="AlphaFoldDB" id="A0A420M9R2"/>
<proteinExistence type="predicted"/>
<feature type="compositionally biased region" description="Acidic residues" evidence="1">
    <location>
        <begin position="78"/>
        <end position="114"/>
    </location>
</feature>
<feature type="region of interest" description="Disordered" evidence="1">
    <location>
        <begin position="71"/>
        <end position="114"/>
    </location>
</feature>
<evidence type="ECO:0000256" key="1">
    <source>
        <dbReference type="SAM" id="MobiDB-lite"/>
    </source>
</evidence>
<reference evidence="2 3" key="1">
    <citation type="journal article" date="2018" name="Sci. Rep.">
        <title>Characterisation of pathogen-specific regions and novel effector candidates in Fusarium oxysporum f. sp. cepae.</title>
        <authorList>
            <person name="Armitage A.D."/>
            <person name="Taylor A."/>
            <person name="Sobczyk M.K."/>
            <person name="Baxter L."/>
            <person name="Greenfield B.P."/>
            <person name="Bates H.J."/>
            <person name="Wilson F."/>
            <person name="Jackson A.C."/>
            <person name="Ott S."/>
            <person name="Harrison R.J."/>
            <person name="Clarkson J.P."/>
        </authorList>
    </citation>
    <scope>NUCLEOTIDE SEQUENCE [LARGE SCALE GENOMIC DNA]</scope>
    <source>
        <strain evidence="2 3">Fo_A13</strain>
    </source>
</reference>
<name>A0A420M9R2_FUSOX</name>
<comment type="caution">
    <text evidence="2">The sequence shown here is derived from an EMBL/GenBank/DDBJ whole genome shotgun (WGS) entry which is preliminary data.</text>
</comment>